<feature type="region of interest" description="Disordered" evidence="1">
    <location>
        <begin position="109"/>
        <end position="143"/>
    </location>
</feature>
<evidence type="ECO:0000313" key="2">
    <source>
        <dbReference type="Proteomes" id="UP000036681"/>
    </source>
</evidence>
<organism evidence="2 3">
    <name type="scientific">Ascaris lumbricoides</name>
    <name type="common">Giant roundworm</name>
    <dbReference type="NCBI Taxonomy" id="6252"/>
    <lineage>
        <taxon>Eukaryota</taxon>
        <taxon>Metazoa</taxon>
        <taxon>Ecdysozoa</taxon>
        <taxon>Nematoda</taxon>
        <taxon>Chromadorea</taxon>
        <taxon>Rhabditida</taxon>
        <taxon>Spirurina</taxon>
        <taxon>Ascaridomorpha</taxon>
        <taxon>Ascaridoidea</taxon>
        <taxon>Ascarididae</taxon>
        <taxon>Ascaris</taxon>
    </lineage>
</organism>
<accession>A0A0M3IRN9</accession>
<dbReference type="AlphaFoldDB" id="A0A0M3IRN9"/>
<feature type="compositionally biased region" description="Low complexity" evidence="1">
    <location>
        <begin position="114"/>
        <end position="139"/>
    </location>
</feature>
<keyword evidence="2" id="KW-1185">Reference proteome</keyword>
<name>A0A0M3IRN9_ASCLU</name>
<dbReference type="WBParaSite" id="ALUE_0002141701-mRNA-1">
    <property type="protein sequence ID" value="ALUE_0002141701-mRNA-1"/>
    <property type="gene ID" value="ALUE_0002141701"/>
</dbReference>
<dbReference type="Proteomes" id="UP000036681">
    <property type="component" value="Unplaced"/>
</dbReference>
<sequence length="248" mass="27466">MTSTLCGFWCGCLGGSTPYTNKSTSLQLGCPHAIVMVSQLPSQATAVVSTSKHLSRQDHSRLSANEKRFRNRSLCSLLCTPPPYPGYSAVMTSIKSSGALESSMHSTWNNCRQTTPPSSTTVCTTTTMTPSSRASSRPTFCLTPDYEQPSPIEEYKDNMNETIIIILLISTTRAAMAVETVGPIQERLRTLRKNLRAMDQQAQNQIQKTTSHYVPSKRGSVVFKDELHELQMPPNPEYDPENLVYVLL</sequence>
<protein>
    <submittedName>
        <fullName evidence="3">Uncharacterized protein</fullName>
    </submittedName>
</protein>
<evidence type="ECO:0000256" key="1">
    <source>
        <dbReference type="SAM" id="MobiDB-lite"/>
    </source>
</evidence>
<evidence type="ECO:0000313" key="3">
    <source>
        <dbReference type="WBParaSite" id="ALUE_0002141701-mRNA-1"/>
    </source>
</evidence>
<proteinExistence type="predicted"/>
<reference evidence="3" key="1">
    <citation type="submission" date="2017-02" db="UniProtKB">
        <authorList>
            <consortium name="WormBaseParasite"/>
        </authorList>
    </citation>
    <scope>IDENTIFICATION</scope>
</reference>